<evidence type="ECO:0000313" key="2">
    <source>
        <dbReference type="EMBL" id="WNG45089.1"/>
    </source>
</evidence>
<dbReference type="Proteomes" id="UP001611383">
    <property type="component" value="Chromosome"/>
</dbReference>
<dbReference type="PANTHER" id="PTHR40940:SF2">
    <property type="entry name" value="BATD"/>
    <property type="match status" value="1"/>
</dbReference>
<evidence type="ECO:0000256" key="1">
    <source>
        <dbReference type="SAM" id="SignalP"/>
    </source>
</evidence>
<keyword evidence="3" id="KW-1185">Reference proteome</keyword>
<gene>
    <name evidence="2" type="ORF">F0U60_13980</name>
</gene>
<feature type="chain" id="PRO_5047392092" evidence="1">
    <location>
        <begin position="26"/>
        <end position="630"/>
    </location>
</feature>
<name>A0ABY9WMS0_9BACT</name>
<proteinExistence type="predicted"/>
<organism evidence="2 3">
    <name type="scientific">Archangium minus</name>
    <dbReference type="NCBI Taxonomy" id="83450"/>
    <lineage>
        <taxon>Bacteria</taxon>
        <taxon>Pseudomonadati</taxon>
        <taxon>Myxococcota</taxon>
        <taxon>Myxococcia</taxon>
        <taxon>Myxococcales</taxon>
        <taxon>Cystobacterineae</taxon>
        <taxon>Archangiaceae</taxon>
        <taxon>Archangium</taxon>
    </lineage>
</organism>
<feature type="signal peptide" evidence="1">
    <location>
        <begin position="1"/>
        <end position="25"/>
    </location>
</feature>
<evidence type="ECO:0000313" key="3">
    <source>
        <dbReference type="Proteomes" id="UP001611383"/>
    </source>
</evidence>
<dbReference type="PANTHER" id="PTHR40940">
    <property type="entry name" value="PROTEIN BATD-RELATED"/>
    <property type="match status" value="1"/>
</dbReference>
<dbReference type="EMBL" id="CP043494">
    <property type="protein sequence ID" value="WNG45089.1"/>
    <property type="molecule type" value="Genomic_DNA"/>
</dbReference>
<protein>
    <submittedName>
        <fullName evidence="2">Protein BatD</fullName>
    </submittedName>
</protein>
<sequence length="630" mass="68600">MRRTGSGHAALAALALLLVSMPAWADIEFYQAVDRSEVGTEDVFQLTVVVVDPPDNARVQFPAPEDFEVLSSSQSTQSSIAMTGNGPPVIQTVRKHVLMMRANRTGNLTIPPAVLTAGGRTWRTESIKMTVRKGHVGGGPAQAQRQRMPDPFRNFPGFGGMQDPFADEEEEEEPNGRMQEDIRIPRGDSDLFLRATIDKKQVYVGEQVTLSLYIYSRVDLSSVDAVTMPKLDGFWSEDVESPTQLSGEQRVVNGIPYRTYLLRRRALFPVKSGTLAVTPAEADITTGFLFAGHRVHRVSNGLEVEVKPLPPGGPKGMPSAHVGDWKLSLDVSQTRVELGQPVTVRVVLDGSGNVKNVTPPRLEAPAAFKVYDPTTTDKVTPNKWKIQGRRVQEYLVMPQRTGTFTLPALEFPYFDPKTGRYEVSRTDPVEITVEPGAGGVASSGPATSPSQMADAASEQKNVLTTGGLRPLRYQARFEEPAAAVWQRPFFVPAVLTPVGLMVALGLAGLVRGRLSNQDEGSRNRQRAKAARKRLAEAEKLRGGSSSAFYGEVEKAVLNFLEARLHAPVGGLTRDALEAKLAEAGVDAARRQRVRFVLEACDAGRFAPGAEPAARERILDDAAAVMEGWDK</sequence>
<dbReference type="InterPro" id="IPR025738">
    <property type="entry name" value="BatD"/>
</dbReference>
<keyword evidence="1" id="KW-0732">Signal</keyword>
<accession>A0ABY9WMS0</accession>
<dbReference type="RefSeq" id="WP_395819179.1">
    <property type="nucleotide sequence ID" value="NZ_CP043494.1"/>
</dbReference>
<dbReference type="Pfam" id="PF13584">
    <property type="entry name" value="BatD"/>
    <property type="match status" value="2"/>
</dbReference>
<reference evidence="2 3" key="1">
    <citation type="submission" date="2019-08" db="EMBL/GenBank/DDBJ databases">
        <title>Archangium and Cystobacter genomes.</title>
        <authorList>
            <person name="Chen I.-C.K."/>
            <person name="Wielgoss S."/>
        </authorList>
    </citation>
    <scope>NUCLEOTIDE SEQUENCE [LARGE SCALE GENOMIC DNA]</scope>
    <source>
        <strain evidence="2 3">Cbm 6</strain>
    </source>
</reference>